<dbReference type="Proteomes" id="UP001597102">
    <property type="component" value="Unassembled WGS sequence"/>
</dbReference>
<evidence type="ECO:0000313" key="1">
    <source>
        <dbReference type="EMBL" id="MFD0986111.1"/>
    </source>
</evidence>
<protein>
    <submittedName>
        <fullName evidence="1">Uncharacterized protein</fullName>
    </submittedName>
</protein>
<sequence length="213" mass="25064">MRLAIWGKANPLLLFREYLSVVVANDPDTRHMSDELISRVYERAYADRMNPIIQELLLAFDHFRKTRPDVFQQMIALLVKGYPVLGAIIASGDYSPNREKQRHEDHKTWLAWLLTHNPSLFAEAYFELLCQFMPELNQASRADQLRHIDQLVSNHRNRSSIQKSICEGLDSWANRDPKGCRQFRRKVEFMRLSVRAAEEAGRRENRPRWVSDR</sequence>
<accession>A0ABW3J7P2</accession>
<reference evidence="2" key="1">
    <citation type="journal article" date="2019" name="Int. J. Syst. Evol. Microbiol.">
        <title>The Global Catalogue of Microorganisms (GCM) 10K type strain sequencing project: providing services to taxonomists for standard genome sequencing and annotation.</title>
        <authorList>
            <consortium name="The Broad Institute Genomics Platform"/>
            <consortium name="The Broad Institute Genome Sequencing Center for Infectious Disease"/>
            <person name="Wu L."/>
            <person name="Ma J."/>
        </authorList>
    </citation>
    <scope>NUCLEOTIDE SEQUENCE [LARGE SCALE GENOMIC DNA]</scope>
    <source>
        <strain evidence="2">CCUG 61697</strain>
    </source>
</reference>
<keyword evidence="2" id="KW-1185">Reference proteome</keyword>
<evidence type="ECO:0000313" key="2">
    <source>
        <dbReference type="Proteomes" id="UP001597102"/>
    </source>
</evidence>
<comment type="caution">
    <text evidence="1">The sequence shown here is derived from an EMBL/GenBank/DDBJ whole genome shotgun (WGS) entry which is preliminary data.</text>
</comment>
<organism evidence="1 2">
    <name type="scientific">Methyloligella solikamskensis</name>
    <dbReference type="NCBI Taxonomy" id="1177756"/>
    <lineage>
        <taxon>Bacteria</taxon>
        <taxon>Pseudomonadati</taxon>
        <taxon>Pseudomonadota</taxon>
        <taxon>Alphaproteobacteria</taxon>
        <taxon>Hyphomicrobiales</taxon>
        <taxon>Hyphomicrobiaceae</taxon>
        <taxon>Methyloligella</taxon>
    </lineage>
</organism>
<dbReference type="EMBL" id="JBHTJO010000001">
    <property type="protein sequence ID" value="MFD0986111.1"/>
    <property type="molecule type" value="Genomic_DNA"/>
</dbReference>
<gene>
    <name evidence="1" type="ORF">ACFQ2F_03245</name>
</gene>
<name>A0ABW3J7P2_9HYPH</name>
<proteinExistence type="predicted"/>
<dbReference type="RefSeq" id="WP_379085621.1">
    <property type="nucleotide sequence ID" value="NZ_JBHTJO010000001.1"/>
</dbReference>